<sequence>MSAMELSEWEGKLNEEVRIDCTLEALAPGQLIDCAGGEEKGNATRVDDEVTVINVECEEVSDGKQANYYRLASWCGVIAGAIDSLWVGRFDLDRAREWGSGQIDAFVIAVARMDSEYKGDDLKSAIRFLEKMHPFVGDKATQEFGGGYQHHLRDFSHHMSLGGLAFSILTQFTGKVYGTDRHGEFLAVPVERDELIGGNLEEKLMLGVVGWFFHMVSDMAGSSGSVGKGTGTPGPVLSLVKELSALPLFKDAMADERSFRKMLSKLFNGTLLKDVGEGGERIYRRFDLRAELGVGRELARQSVPVIINECLVCVCYTAQKLYEMCSKGMLDRESLMRFGIDTLLPNGSAVAARMVTIATGVFSLFDVADGVIRALVGGKSKIGALAVKDFFLHVNFVGIARFAFAVRTDYQVSSNARKKAQSIPYSGFENRGNGYGDDSSVMRFFEMDLAKTNMLVSIEYQALLADIEQTKKKSLRAGKEQWLQDWERDVSAEFTLFSFEELREEAQRIQTYSAVGWQELVALEASQFVPYQFMSEGSGNKTGKKLKFDSETLDEVCDRLPGFEKGSCRKYAKAIAGQEKRLKGVNETILVGAVGSVCLITATGGAAFVLAPTIAPVLAGSTVAGLSGAALTSASLAAVGGGSLAAGGLGVAGGTAIIAGGGALVGAAAGGGATTLGTWIVSNQDAYVLNTCAKLTVFCRNVLLNDEQGKQRVTEICQYIRQQIWMAEAQLGFMSQLESLVKKEGGISLGSGRQAKRDRNEAVKGIEGSMKNMKNSVKYMKACEKQLKKIAGIDRESEKSSTWRVAPQIESQ</sequence>
<gene>
    <name evidence="1" type="ORF">AD0028_1159</name>
</gene>
<evidence type="ECO:0000313" key="1">
    <source>
        <dbReference type="EMBL" id="OSG93791.1"/>
    </source>
</evidence>
<organism evidence="1 2">
    <name type="scientific">Bifidobacterium adolescentis</name>
    <dbReference type="NCBI Taxonomy" id="1680"/>
    <lineage>
        <taxon>Bacteria</taxon>
        <taxon>Bacillati</taxon>
        <taxon>Actinomycetota</taxon>
        <taxon>Actinomycetes</taxon>
        <taxon>Bifidobacteriales</taxon>
        <taxon>Bifidobacteriaceae</taxon>
        <taxon>Bifidobacterium</taxon>
    </lineage>
</organism>
<protein>
    <submittedName>
        <fullName evidence="1">Uncharacterized protein</fullName>
    </submittedName>
</protein>
<name>A0A173WJJ5_BIFAD</name>
<dbReference type="AlphaFoldDB" id="A0A173WJJ5"/>
<reference evidence="1 2" key="1">
    <citation type="journal article" date="2016" name="Sci. Rep.">
        <title>Evaluation of genetic diversity among strains of the human gut commensal Bifidobacterium adolescentis.</title>
        <authorList>
            <person name="Duranti S."/>
            <person name="Milani C."/>
            <person name="Lugli G.A."/>
            <person name="Mancabelli L."/>
            <person name="Turroni F."/>
            <person name="Ferrario C."/>
            <person name="Mangifesta M."/>
            <person name="Viappiani A."/>
            <person name="Sanchez B."/>
            <person name="Margolles A."/>
            <person name="van Sinderen D."/>
            <person name="Ventura M."/>
        </authorList>
    </citation>
    <scope>NUCLEOTIDE SEQUENCE [LARGE SCALE GENOMIC DNA]</scope>
    <source>
        <strain evidence="1 2">AD2-8</strain>
    </source>
</reference>
<accession>A0A173WJJ5</accession>
<proteinExistence type="predicted"/>
<comment type="caution">
    <text evidence="1">The sequence shown here is derived from an EMBL/GenBank/DDBJ whole genome shotgun (WGS) entry which is preliminary data.</text>
</comment>
<dbReference type="EMBL" id="LNKF01000004">
    <property type="protein sequence ID" value="OSG93791.1"/>
    <property type="molecule type" value="Genomic_DNA"/>
</dbReference>
<dbReference type="Proteomes" id="UP000193664">
    <property type="component" value="Unassembled WGS sequence"/>
</dbReference>
<dbReference type="RefSeq" id="WP_021913083.1">
    <property type="nucleotide sequence ID" value="NZ_CYYG01000001.1"/>
</dbReference>
<evidence type="ECO:0000313" key="2">
    <source>
        <dbReference type="Proteomes" id="UP000193664"/>
    </source>
</evidence>